<name>A0A3Q8Q410_9VIRU</name>
<gene>
    <name evidence="1" type="ORF">SBRV1_gp01</name>
    <name evidence="2" type="ORF">SBRV1_gp60</name>
</gene>
<keyword evidence="3" id="KW-1185">Reference proteome</keyword>
<protein>
    <submittedName>
        <fullName evidence="2">Uncharacterized protein</fullName>
    </submittedName>
</protein>
<dbReference type="Proteomes" id="UP000277970">
    <property type="component" value="Segment"/>
</dbReference>
<reference evidence="2" key="1">
    <citation type="journal article" date="2018" name="Environ. Microbiol.">
        <title>New archaeal viruses discovered by metagenomic analysis of viral communities in enrichment cultures.</title>
        <authorList>
            <person name="Liu Y."/>
            <person name="Brandt D."/>
            <person name="Ishino S."/>
            <person name="Ishino Y."/>
            <person name="Koonin E.V."/>
            <person name="Kalinowski J."/>
            <person name="Krupovic M."/>
            <person name="Prangishvili D."/>
        </authorList>
    </citation>
    <scope>NUCLEOTIDE SEQUENCE [LARGE SCALE GENOMIC DNA]</scope>
</reference>
<dbReference type="EMBL" id="MK064565">
    <property type="protein sequence ID" value="AZI75949.1"/>
    <property type="molecule type" value="Genomic_DNA"/>
</dbReference>
<evidence type="ECO:0000313" key="1">
    <source>
        <dbReference type="EMBL" id="AZI75890.1"/>
    </source>
</evidence>
<sequence length="63" mass="7793">MLNFYKLTNLQIFLHFQLKIEKIYHFQFYNFTILINCTECTFYCNLGNYKFRIFLLNCANYAK</sequence>
<evidence type="ECO:0000313" key="2">
    <source>
        <dbReference type="EMBL" id="AZI75949.1"/>
    </source>
</evidence>
<accession>A0A3Q8Q410</accession>
<evidence type="ECO:0000313" key="3">
    <source>
        <dbReference type="Proteomes" id="UP000277970"/>
    </source>
</evidence>
<organism evidence="2">
    <name type="scientific">Sulfolobales Beppu rod-shaped virus 1</name>
    <dbReference type="NCBI Taxonomy" id="2493121"/>
    <lineage>
        <taxon>Viruses</taxon>
        <taxon>Adnaviria</taxon>
        <taxon>Zilligvirae</taxon>
        <taxon>Taleaviricota</taxon>
        <taxon>Tokiviricetes</taxon>
        <taxon>Ligamenvirales</taxon>
        <taxon>Rudiviridae</taxon>
        <taxon>Japarudivirus</taxon>
        <taxon>Japarudivirus beppuense</taxon>
        <taxon>Japarudivirus SBRV1</taxon>
    </lineage>
</organism>
<proteinExistence type="predicted"/>
<dbReference type="EMBL" id="MK064565">
    <property type="protein sequence ID" value="AZI75890.1"/>
    <property type="molecule type" value="Genomic_DNA"/>
</dbReference>